<keyword evidence="2" id="KW-1185">Reference proteome</keyword>
<protein>
    <submittedName>
        <fullName evidence="1">Uncharacterized protein</fullName>
    </submittedName>
</protein>
<sequence length="40" mass="4377">MNCQDETPGIPDKKNGLPRGSPFSGKVCVDHEYIVLLSQC</sequence>
<dbReference type="EMBL" id="CP061799">
    <property type="protein sequence ID" value="QTA81650.1"/>
    <property type="molecule type" value="Genomic_DNA"/>
</dbReference>
<evidence type="ECO:0000313" key="1">
    <source>
        <dbReference type="EMBL" id="QTA81650.1"/>
    </source>
</evidence>
<accession>A0A975BAL1</accession>
<dbReference type="AlphaFoldDB" id="A0A975BAL1"/>
<organism evidence="1 2">
    <name type="scientific">Desulfonema limicola</name>
    <dbReference type="NCBI Taxonomy" id="45656"/>
    <lineage>
        <taxon>Bacteria</taxon>
        <taxon>Pseudomonadati</taxon>
        <taxon>Thermodesulfobacteriota</taxon>
        <taxon>Desulfobacteria</taxon>
        <taxon>Desulfobacterales</taxon>
        <taxon>Desulfococcaceae</taxon>
        <taxon>Desulfonema</taxon>
    </lineage>
</organism>
<dbReference type="Proteomes" id="UP000663720">
    <property type="component" value="Chromosome"/>
</dbReference>
<reference evidence="1" key="1">
    <citation type="journal article" date="2021" name="Microb. Physiol.">
        <title>Proteogenomic Insights into the Physiology of Marine, Sulfate-Reducing, Filamentous Desulfonema limicola and Desulfonema magnum.</title>
        <authorList>
            <person name="Schnaars V."/>
            <person name="Wohlbrand L."/>
            <person name="Scheve S."/>
            <person name="Hinrichs C."/>
            <person name="Reinhardt R."/>
            <person name="Rabus R."/>
        </authorList>
    </citation>
    <scope>NUCLEOTIDE SEQUENCE</scope>
    <source>
        <strain evidence="1">5ac10</strain>
    </source>
</reference>
<proteinExistence type="predicted"/>
<name>A0A975BAL1_9BACT</name>
<evidence type="ECO:0000313" key="2">
    <source>
        <dbReference type="Proteomes" id="UP000663720"/>
    </source>
</evidence>
<dbReference type="KEGG" id="dli:dnl_39930"/>
<gene>
    <name evidence="1" type="ORF">dnl_39930</name>
</gene>